<dbReference type="AlphaFoldDB" id="A0A0D6NHA0"/>
<comment type="caution">
    <text evidence="1">The sequence shown here is derived from an EMBL/GenBank/DDBJ whole genome shotgun (WGS) entry which is preliminary data.</text>
</comment>
<organism evidence="1 2">
    <name type="scientific">Acetobacter orientalis</name>
    <dbReference type="NCBI Taxonomy" id="146474"/>
    <lineage>
        <taxon>Bacteria</taxon>
        <taxon>Pseudomonadati</taxon>
        <taxon>Pseudomonadota</taxon>
        <taxon>Alphaproteobacteria</taxon>
        <taxon>Acetobacterales</taxon>
        <taxon>Acetobacteraceae</taxon>
        <taxon>Acetobacter</taxon>
    </lineage>
</organism>
<protein>
    <submittedName>
        <fullName evidence="1">Uncharacterized protein</fullName>
    </submittedName>
</protein>
<reference evidence="1 2" key="1">
    <citation type="submission" date="2012-11" db="EMBL/GenBank/DDBJ databases">
        <title>Whole genome sequence of Acetobacter orientalis 21F-2.</title>
        <authorList>
            <person name="Azuma Y."/>
            <person name="Higashiura N."/>
            <person name="Hirakawa H."/>
            <person name="Matsushita K."/>
        </authorList>
    </citation>
    <scope>NUCLEOTIDE SEQUENCE [LARGE SCALE GENOMIC DNA]</scope>
    <source>
        <strain evidence="1 2">21F-2</strain>
    </source>
</reference>
<proteinExistence type="predicted"/>
<accession>A0A0D6NHA0</accession>
<evidence type="ECO:0000313" key="1">
    <source>
        <dbReference type="EMBL" id="GAN65015.1"/>
    </source>
</evidence>
<dbReference type="EMBL" id="BAMX01000003">
    <property type="protein sequence ID" value="GAN65015.1"/>
    <property type="molecule type" value="Genomic_DNA"/>
</dbReference>
<keyword evidence="2" id="KW-1185">Reference proteome</keyword>
<dbReference type="Proteomes" id="UP000032670">
    <property type="component" value="Unassembled WGS sequence"/>
</dbReference>
<dbReference type="STRING" id="1231341.Abor_003_085"/>
<evidence type="ECO:0000313" key="2">
    <source>
        <dbReference type="Proteomes" id="UP000032670"/>
    </source>
</evidence>
<dbReference type="AntiFam" id="ANF00015">
    <property type="entry name" value="tRNA translation"/>
</dbReference>
<gene>
    <name evidence="1" type="ORF">Abor_003_085</name>
</gene>
<sequence>MAPLSWARSKFPLAATHQHAKTHLTKRPPRTIHLLDYALSELGGMVDAGDLKSPARKGVRVRVPQFAYLKVLILLRNPESGEV</sequence>
<name>A0A0D6NHA0_9PROT</name>